<dbReference type="AlphaFoldDB" id="A0A8H7IZP3"/>
<keyword evidence="2" id="KW-1133">Transmembrane helix</keyword>
<organism evidence="4 5">
    <name type="scientific">Ascochyta lentis</name>
    <dbReference type="NCBI Taxonomy" id="205686"/>
    <lineage>
        <taxon>Eukaryota</taxon>
        <taxon>Fungi</taxon>
        <taxon>Dikarya</taxon>
        <taxon>Ascomycota</taxon>
        <taxon>Pezizomycotina</taxon>
        <taxon>Dothideomycetes</taxon>
        <taxon>Pleosporomycetidae</taxon>
        <taxon>Pleosporales</taxon>
        <taxon>Pleosporineae</taxon>
        <taxon>Didymellaceae</taxon>
        <taxon>Ascochyta</taxon>
    </lineage>
</organism>
<keyword evidence="2" id="KW-0812">Transmembrane</keyword>
<gene>
    <name evidence="4" type="ORF">EKO04_009761</name>
</gene>
<feature type="chain" id="PRO_5034905732" description="Integral membrane protein" evidence="3">
    <location>
        <begin position="20"/>
        <end position="376"/>
    </location>
</feature>
<dbReference type="Pfam" id="PF21203">
    <property type="entry name" value="ECM10"/>
    <property type="match status" value="1"/>
</dbReference>
<feature type="signal peptide" evidence="3">
    <location>
        <begin position="1"/>
        <end position="19"/>
    </location>
</feature>
<name>A0A8H7IZP3_9PLEO</name>
<feature type="transmembrane region" description="Helical" evidence="2">
    <location>
        <begin position="176"/>
        <end position="198"/>
    </location>
</feature>
<reference evidence="4" key="2">
    <citation type="submission" date="2020-09" db="EMBL/GenBank/DDBJ databases">
        <title>Reference genome assembly for Australian Ascochyta lentis isolate Al4.</title>
        <authorList>
            <person name="Lee R.C."/>
            <person name="Farfan-Caceres L.M."/>
            <person name="Debler J.W."/>
            <person name="Williams A.H."/>
            <person name="Henares B.M."/>
        </authorList>
    </citation>
    <scope>NUCLEOTIDE SEQUENCE</scope>
    <source>
        <strain evidence="4">Al4</strain>
    </source>
</reference>
<evidence type="ECO:0000256" key="2">
    <source>
        <dbReference type="SAM" id="Phobius"/>
    </source>
</evidence>
<evidence type="ECO:0000256" key="3">
    <source>
        <dbReference type="SAM" id="SignalP"/>
    </source>
</evidence>
<evidence type="ECO:0000313" key="4">
    <source>
        <dbReference type="EMBL" id="KAF9692448.1"/>
    </source>
</evidence>
<feature type="region of interest" description="Disordered" evidence="1">
    <location>
        <begin position="111"/>
        <end position="166"/>
    </location>
</feature>
<dbReference type="Proteomes" id="UP000651452">
    <property type="component" value="Unassembled WGS sequence"/>
</dbReference>
<dbReference type="OrthoDB" id="5426355at2759"/>
<proteinExistence type="predicted"/>
<comment type="caution">
    <text evidence="4">The sequence shown here is derived from an EMBL/GenBank/DDBJ whole genome shotgun (WGS) entry which is preliminary data.</text>
</comment>
<keyword evidence="3" id="KW-0732">Signal</keyword>
<keyword evidence="5" id="KW-1185">Reference proteome</keyword>
<protein>
    <recommendedName>
        <fullName evidence="6">Integral membrane protein</fullName>
    </recommendedName>
</protein>
<evidence type="ECO:0000256" key="1">
    <source>
        <dbReference type="SAM" id="MobiDB-lite"/>
    </source>
</evidence>
<accession>A0A8H7IZP3</accession>
<feature type="region of interest" description="Disordered" evidence="1">
    <location>
        <begin position="260"/>
        <end position="304"/>
    </location>
</feature>
<keyword evidence="2" id="KW-0472">Membrane</keyword>
<reference evidence="4" key="1">
    <citation type="submission" date="2018-12" db="EMBL/GenBank/DDBJ databases">
        <authorList>
            <person name="Syme R.A."/>
            <person name="Farfan-Caceres L."/>
            <person name="Lichtenzveig J."/>
        </authorList>
    </citation>
    <scope>NUCLEOTIDE SEQUENCE</scope>
    <source>
        <strain evidence="4">Al4</strain>
    </source>
</reference>
<dbReference type="EMBL" id="RZGK01000018">
    <property type="protein sequence ID" value="KAF9692448.1"/>
    <property type="molecule type" value="Genomic_DNA"/>
</dbReference>
<evidence type="ECO:0000313" key="5">
    <source>
        <dbReference type="Proteomes" id="UP000651452"/>
    </source>
</evidence>
<evidence type="ECO:0008006" key="6">
    <source>
        <dbReference type="Google" id="ProtNLM"/>
    </source>
</evidence>
<sequence length="376" mass="41794">MRSLMIFIVLVAFLHTASATLFSPPTFLDFVNLPECVKACKVITDTSDSCPSPKGLPSNDTAYADCFCQSDTLRGLYDDGEPCHASCSHDEDLVISMVYDIFCSVSYNSTAPSKTPLPTPAPTPTSLSSSPHDALTTHRSSTSEAQPGNTPTTGVEEPQTEHTPPQSWIQRNWKHVLPGVLVLVFVLALALYVLALHLRRRRLERPLSDAERLAEMERHLQERLEEEFGPIARGQIVPLKTLNPKSIRGLLSRLPLSRLPRSKTPIRDPVINRRQRQRDPDSSTLDPLNRHSPSAAHGTWTPQRPASARTIASSIGQRSVSSPLVPISRDMLRNISYAESLRHYAEEQAEMERDLDIIRSISSGNLRRSDGFYDGQ</sequence>
<feature type="compositionally biased region" description="Polar residues" evidence="1">
    <location>
        <begin position="137"/>
        <end position="153"/>
    </location>
</feature>